<dbReference type="Proteomes" id="UP000007797">
    <property type="component" value="Unassembled WGS sequence"/>
</dbReference>
<dbReference type="AlphaFoldDB" id="F4PJS3"/>
<dbReference type="GO" id="GO:0019303">
    <property type="term" value="P:D-ribose catabolic process"/>
    <property type="evidence" value="ECO:0007669"/>
    <property type="project" value="UniProtKB-UniRule"/>
</dbReference>
<feature type="binding site" evidence="12">
    <location>
        <position position="265"/>
    </location>
    <ligand>
        <name>substrate</name>
    </ligand>
</feature>
<feature type="binding site" evidence="12">
    <location>
        <position position="298"/>
    </location>
    <ligand>
        <name>K(+)</name>
        <dbReference type="ChEBI" id="CHEBI:29103"/>
    </ligand>
</feature>
<evidence type="ECO:0000256" key="4">
    <source>
        <dbReference type="ARBA" id="ARBA00022679"/>
    </source>
</evidence>
<dbReference type="KEGG" id="dfa:DFA_05983"/>
<feature type="binding site" evidence="12">
    <location>
        <position position="300"/>
    </location>
    <ligand>
        <name>K(+)</name>
        <dbReference type="ChEBI" id="CHEBI:29103"/>
    </ligand>
</feature>
<evidence type="ECO:0000256" key="12">
    <source>
        <dbReference type="HAMAP-Rule" id="MF_03215"/>
    </source>
</evidence>
<dbReference type="PROSITE" id="PS00584">
    <property type="entry name" value="PFKB_KINASES_2"/>
    <property type="match status" value="1"/>
</dbReference>
<feature type="binding site" evidence="12">
    <location>
        <begin position="39"/>
        <end position="43"/>
    </location>
    <ligand>
        <name>substrate</name>
    </ligand>
</feature>
<dbReference type="HAMAP" id="MF_01987">
    <property type="entry name" value="Ribokinase"/>
    <property type="match status" value="1"/>
</dbReference>
<dbReference type="CDD" id="cd01174">
    <property type="entry name" value="ribokinase"/>
    <property type="match status" value="1"/>
</dbReference>
<dbReference type="InterPro" id="IPR029056">
    <property type="entry name" value="Ribokinase-like"/>
</dbReference>
<dbReference type="STRING" id="1054147.F4PJS3"/>
<keyword evidence="12" id="KW-0963">Cytoplasm</keyword>
<feature type="active site" description="Proton acceptor" evidence="12">
    <location>
        <position position="265"/>
    </location>
</feature>
<dbReference type="RefSeq" id="XP_004361698.1">
    <property type="nucleotide sequence ID" value="XM_004361641.1"/>
</dbReference>
<organism evidence="14 15">
    <name type="scientific">Cavenderia fasciculata</name>
    <name type="common">Slime mold</name>
    <name type="synonym">Dictyostelium fasciculatum</name>
    <dbReference type="NCBI Taxonomy" id="261658"/>
    <lineage>
        <taxon>Eukaryota</taxon>
        <taxon>Amoebozoa</taxon>
        <taxon>Evosea</taxon>
        <taxon>Eumycetozoa</taxon>
        <taxon>Dictyostelia</taxon>
        <taxon>Acytosteliales</taxon>
        <taxon>Cavenderiaceae</taxon>
        <taxon>Cavenderia</taxon>
    </lineage>
</organism>
<feature type="binding site" evidence="12">
    <location>
        <position position="295"/>
    </location>
    <ligand>
        <name>K(+)</name>
        <dbReference type="ChEBI" id="CHEBI:29103"/>
    </ligand>
</feature>
<dbReference type="EC" id="2.7.1.15" evidence="2 12"/>
<protein>
    <recommendedName>
        <fullName evidence="3 12">Ribokinase</fullName>
        <shortName evidence="12">RK</shortName>
        <ecNumber evidence="2 12">2.7.1.15</ecNumber>
    </recommendedName>
</protein>
<feature type="binding site" evidence="12">
    <location>
        <position position="183"/>
    </location>
    <ligand>
        <name>ATP</name>
        <dbReference type="ChEBI" id="CHEBI:30616"/>
    </ligand>
</feature>
<comment type="subunit">
    <text evidence="12">Homodimer.</text>
</comment>
<accession>F4PJS3</accession>
<feature type="domain" description="Carbohydrate kinase PfkB" evidence="13">
    <location>
        <begin position="2"/>
        <end position="307"/>
    </location>
</feature>
<evidence type="ECO:0000256" key="10">
    <source>
        <dbReference type="ARBA" id="ARBA00022958"/>
    </source>
</evidence>
<evidence type="ECO:0000313" key="14">
    <source>
        <dbReference type="EMBL" id="EGG23847.1"/>
    </source>
</evidence>
<evidence type="ECO:0000256" key="2">
    <source>
        <dbReference type="ARBA" id="ARBA00012035"/>
    </source>
</evidence>
<dbReference type="GeneID" id="14876420"/>
<keyword evidence="15" id="KW-1185">Reference proteome</keyword>
<dbReference type="InterPro" id="IPR002173">
    <property type="entry name" value="Carboh/pur_kinase_PfkB_CS"/>
</dbReference>
<dbReference type="PRINTS" id="PR00990">
    <property type="entry name" value="RIBOKINASE"/>
</dbReference>
<feature type="binding site" evidence="12">
    <location>
        <position position="304"/>
    </location>
    <ligand>
        <name>K(+)</name>
        <dbReference type="ChEBI" id="CHEBI:29103"/>
    </ligand>
</feature>
<dbReference type="GO" id="GO:0005737">
    <property type="term" value="C:cytoplasm"/>
    <property type="evidence" value="ECO:0007669"/>
    <property type="project" value="UniProtKB-SubCell"/>
</dbReference>
<dbReference type="SUPFAM" id="SSF53613">
    <property type="entry name" value="Ribokinase-like"/>
    <property type="match status" value="1"/>
</dbReference>
<keyword evidence="7 12" id="KW-0418">Kinase</keyword>
<keyword evidence="6 12" id="KW-0547">Nucleotide-binding</keyword>
<feature type="binding site" evidence="12">
    <location>
        <begin position="227"/>
        <end position="232"/>
    </location>
    <ligand>
        <name>ATP</name>
        <dbReference type="ChEBI" id="CHEBI:30616"/>
    </ligand>
</feature>
<dbReference type="Gene3D" id="3.40.1190.20">
    <property type="match status" value="1"/>
</dbReference>
<dbReference type="GO" id="GO:0004747">
    <property type="term" value="F:ribokinase activity"/>
    <property type="evidence" value="ECO:0007669"/>
    <property type="project" value="UniProtKB-UniRule"/>
</dbReference>
<keyword evidence="9 12" id="KW-0460">Magnesium</keyword>
<keyword evidence="5 12" id="KW-0479">Metal-binding</keyword>
<dbReference type="OMA" id="DIVLIQQ"/>
<gene>
    <name evidence="14" type="ORF">DFA_05983</name>
</gene>
<proteinExistence type="inferred from homology"/>
<comment type="function">
    <text evidence="12">Catalyzes the phosphorylation of ribose at O-5 in a reaction requiring ATP and magnesium. The resulting D-ribose-5-phosphate can then be used either for sythesis of nucleotides, histidine, and tryptophan, or as a component of the pentose phosphate pathway.</text>
</comment>
<comment type="catalytic activity">
    <reaction evidence="12">
        <text>D-ribose + ATP = D-ribose 5-phosphate + ADP + H(+)</text>
        <dbReference type="Rhea" id="RHEA:13697"/>
        <dbReference type="ChEBI" id="CHEBI:15378"/>
        <dbReference type="ChEBI" id="CHEBI:30616"/>
        <dbReference type="ChEBI" id="CHEBI:47013"/>
        <dbReference type="ChEBI" id="CHEBI:78346"/>
        <dbReference type="ChEBI" id="CHEBI:456216"/>
        <dbReference type="EC" id="2.7.1.15"/>
    </reaction>
</comment>
<name>F4PJS3_CACFS</name>
<feature type="binding site" evidence="12">
    <location>
        <position position="261"/>
    </location>
    <ligand>
        <name>K(+)</name>
        <dbReference type="ChEBI" id="CHEBI:29103"/>
    </ligand>
</feature>
<dbReference type="InterPro" id="IPR011611">
    <property type="entry name" value="PfkB_dom"/>
</dbReference>
<comment type="subcellular location">
    <subcellularLocation>
        <location evidence="12">Cytoplasm</location>
    </subcellularLocation>
    <subcellularLocation>
        <location evidence="12">Nucleus</location>
    </subcellularLocation>
</comment>
<comment type="similarity">
    <text evidence="12">Belongs to the carbohydrate kinase PfkB family. Ribokinase subfamily.</text>
</comment>
<evidence type="ECO:0000256" key="6">
    <source>
        <dbReference type="ARBA" id="ARBA00022741"/>
    </source>
</evidence>
<comment type="similarity">
    <text evidence="1">Belongs to the carbohydrate kinase pfkB family.</text>
</comment>
<comment type="cofactor">
    <cofactor evidence="12">
        <name>Mg(2+)</name>
        <dbReference type="ChEBI" id="CHEBI:18420"/>
    </cofactor>
    <text evidence="12">Requires a divalent cation, most likely magnesium in vivo, as an electrophilic catalyst to aid phosphoryl group transfer. It is the chelate of the metal and the nucleotide that is the actual substrate.</text>
</comment>
<dbReference type="PANTHER" id="PTHR10584">
    <property type="entry name" value="SUGAR KINASE"/>
    <property type="match status" value="1"/>
</dbReference>
<evidence type="ECO:0000256" key="8">
    <source>
        <dbReference type="ARBA" id="ARBA00022840"/>
    </source>
</evidence>
<evidence type="ECO:0000256" key="1">
    <source>
        <dbReference type="ARBA" id="ARBA00005380"/>
    </source>
</evidence>
<dbReference type="EMBL" id="GL883007">
    <property type="protein sequence ID" value="EGG23847.1"/>
    <property type="molecule type" value="Genomic_DNA"/>
</dbReference>
<feature type="binding site" evidence="12">
    <location>
        <begin position="11"/>
        <end position="13"/>
    </location>
    <ligand>
        <name>substrate</name>
    </ligand>
</feature>
<feature type="binding site" evidence="12">
    <location>
        <position position="259"/>
    </location>
    <ligand>
        <name>K(+)</name>
        <dbReference type="ChEBI" id="CHEBI:29103"/>
    </ligand>
</feature>
<evidence type="ECO:0000256" key="7">
    <source>
        <dbReference type="ARBA" id="ARBA00022777"/>
    </source>
</evidence>
<dbReference type="InterPro" id="IPR002139">
    <property type="entry name" value="Ribo/fructo_kinase"/>
</dbReference>
<evidence type="ECO:0000259" key="13">
    <source>
        <dbReference type="Pfam" id="PF00294"/>
    </source>
</evidence>
<reference evidence="15" key="1">
    <citation type="journal article" date="2011" name="Genome Res.">
        <title>Phylogeny-wide analysis of social amoeba genomes highlights ancient origins for complex intercellular communication.</title>
        <authorList>
            <person name="Heidel A.J."/>
            <person name="Lawal H.M."/>
            <person name="Felder M."/>
            <person name="Schilde C."/>
            <person name="Helps N.R."/>
            <person name="Tunggal B."/>
            <person name="Rivero F."/>
            <person name="John U."/>
            <person name="Schleicher M."/>
            <person name="Eichinger L."/>
            <person name="Platzer M."/>
            <person name="Noegel A.A."/>
            <person name="Schaap P."/>
            <person name="Gloeckner G."/>
        </authorList>
    </citation>
    <scope>NUCLEOTIDE SEQUENCE [LARGE SCALE GENOMIC DNA]</scope>
    <source>
        <strain evidence="15">SH3</strain>
    </source>
</reference>
<dbReference type="GO" id="GO:0005524">
    <property type="term" value="F:ATP binding"/>
    <property type="evidence" value="ECO:0007669"/>
    <property type="project" value="UniProtKB-UniRule"/>
</dbReference>
<comment type="caution">
    <text evidence="12">Lacks conserved residue(s) required for the propagation of feature annotation.</text>
</comment>
<evidence type="ECO:0000256" key="9">
    <source>
        <dbReference type="ARBA" id="ARBA00022842"/>
    </source>
</evidence>
<evidence type="ECO:0000256" key="11">
    <source>
        <dbReference type="ARBA" id="ARBA00023277"/>
    </source>
</evidence>
<feature type="binding site" evidence="12">
    <location>
        <position position="135"/>
    </location>
    <ligand>
        <name>substrate</name>
    </ligand>
</feature>
<keyword evidence="10 12" id="KW-0630">Potassium</keyword>
<keyword evidence="12" id="KW-0539">Nucleus</keyword>
<evidence type="ECO:0000256" key="3">
    <source>
        <dbReference type="ARBA" id="ARBA00016943"/>
    </source>
</evidence>
<keyword evidence="4 12" id="KW-0808">Transferase</keyword>
<dbReference type="Pfam" id="PF00294">
    <property type="entry name" value="PfkB"/>
    <property type="match status" value="1"/>
</dbReference>
<dbReference type="UniPathway" id="UPA00916">
    <property type="reaction ID" value="UER00889"/>
</dbReference>
<dbReference type="PANTHER" id="PTHR10584:SF166">
    <property type="entry name" value="RIBOKINASE"/>
    <property type="match status" value="1"/>
</dbReference>
<dbReference type="GO" id="GO:0046872">
    <property type="term" value="F:metal ion binding"/>
    <property type="evidence" value="ECO:0007669"/>
    <property type="project" value="UniProtKB-KW"/>
</dbReference>
<keyword evidence="11 12" id="KW-0119">Carbohydrate metabolism</keyword>
<dbReference type="GO" id="GO:0005634">
    <property type="term" value="C:nucleus"/>
    <property type="evidence" value="ECO:0007669"/>
    <property type="project" value="UniProtKB-SubCell"/>
</dbReference>
<comment type="pathway">
    <text evidence="12">Carbohydrate metabolism; D-ribose degradation; D-ribose 5-phosphate from beta-D-ribopyranose: step 2/2.</text>
</comment>
<feature type="binding site" evidence="12">
    <location>
        <begin position="264"/>
        <end position="265"/>
    </location>
    <ligand>
        <name>ATP</name>
        <dbReference type="ChEBI" id="CHEBI:30616"/>
    </ligand>
</feature>
<dbReference type="InterPro" id="IPR011877">
    <property type="entry name" value="Ribokinase"/>
</dbReference>
<dbReference type="OrthoDB" id="415590at2759"/>
<sequence length="311" mass="33634">MGKITVIGASNWDMFTYCARIPVVGETIKGNDFKTSYGGKASNQAVQCALLGSECVGDDMIGKNTIENFKSKNIDIKHVGLVKDVPSGCATIIVDSKGNNNIIIVGGSNDKLDQQDVIDATFTIQKSSYLLCQLEVSLETTFKALKVAKQPASSCKTILNLSPVTNDPLLMEMMEFVDILLLNEVELIGIAKKTEEKIDMTSMSTLHQLVLDSVMNKYPTIQSVIVTLGENGCLLVSRDYKGIDQYTHVPVTEKVVAVDTTGAGDSFTGALAHYLDQSFDMAESISKASRVSAISVTRYGTQTSYPSKSDL</sequence>
<keyword evidence="8 12" id="KW-0067">ATP-binding</keyword>
<evidence type="ECO:0000313" key="15">
    <source>
        <dbReference type="Proteomes" id="UP000007797"/>
    </source>
</evidence>
<comment type="activity regulation">
    <text evidence="12">Activated by a monovalent cation that binds near, but not in, the active site. The most likely occupant of the site in vivo is potassium. Ion binding induces a conformational change that may alter substrate affinity.</text>
</comment>
<feature type="binding site" evidence="12">
    <location>
        <position position="252"/>
    </location>
    <ligand>
        <name>ATP</name>
        <dbReference type="ChEBI" id="CHEBI:30616"/>
    </ligand>
</feature>
<evidence type="ECO:0000256" key="5">
    <source>
        <dbReference type="ARBA" id="ARBA00022723"/>
    </source>
</evidence>